<proteinExistence type="predicted"/>
<organism evidence="1 2">
    <name type="scientific">Trifolium medium</name>
    <dbReference type="NCBI Taxonomy" id="97028"/>
    <lineage>
        <taxon>Eukaryota</taxon>
        <taxon>Viridiplantae</taxon>
        <taxon>Streptophyta</taxon>
        <taxon>Embryophyta</taxon>
        <taxon>Tracheophyta</taxon>
        <taxon>Spermatophyta</taxon>
        <taxon>Magnoliopsida</taxon>
        <taxon>eudicotyledons</taxon>
        <taxon>Gunneridae</taxon>
        <taxon>Pentapetalae</taxon>
        <taxon>rosids</taxon>
        <taxon>fabids</taxon>
        <taxon>Fabales</taxon>
        <taxon>Fabaceae</taxon>
        <taxon>Papilionoideae</taxon>
        <taxon>50 kb inversion clade</taxon>
        <taxon>NPAAA clade</taxon>
        <taxon>Hologalegina</taxon>
        <taxon>IRL clade</taxon>
        <taxon>Trifolieae</taxon>
        <taxon>Trifolium</taxon>
    </lineage>
</organism>
<name>A0A392M047_9FABA</name>
<accession>A0A392M047</accession>
<feature type="non-terminal residue" evidence="1">
    <location>
        <position position="1"/>
    </location>
</feature>
<dbReference type="Proteomes" id="UP000265520">
    <property type="component" value="Unassembled WGS sequence"/>
</dbReference>
<sequence>TTYQCELSGELVGILRNKVKFACPGLPIVIMQFAKIISREGTALVQGIEKMTKIYVNPPFVEAIFFRLVLNLSKVRSYLELGPPKNLPYISKDADFDRKFRLSISIQDESGSDVFVVYDDVMHATSANRSSNAAVIKYSPKARAKANQIKFVSPTMSTEYLAAEYMFPF</sequence>
<dbReference type="AlphaFoldDB" id="A0A392M047"/>
<comment type="caution">
    <text evidence="1">The sequence shown here is derived from an EMBL/GenBank/DDBJ whole genome shotgun (WGS) entry which is preliminary data.</text>
</comment>
<evidence type="ECO:0008006" key="3">
    <source>
        <dbReference type="Google" id="ProtNLM"/>
    </source>
</evidence>
<gene>
    <name evidence="1" type="ORF">A2U01_0001369</name>
</gene>
<keyword evidence="2" id="KW-1185">Reference proteome</keyword>
<dbReference type="EMBL" id="LXQA010001239">
    <property type="protein sequence ID" value="MCH80599.1"/>
    <property type="molecule type" value="Genomic_DNA"/>
</dbReference>
<reference evidence="1 2" key="1">
    <citation type="journal article" date="2018" name="Front. Plant Sci.">
        <title>Red Clover (Trifolium pratense) and Zigzag Clover (T. medium) - A Picture of Genomic Similarities and Differences.</title>
        <authorList>
            <person name="Dluhosova J."/>
            <person name="Istvanek J."/>
            <person name="Nedelnik J."/>
            <person name="Repkova J."/>
        </authorList>
    </citation>
    <scope>NUCLEOTIDE SEQUENCE [LARGE SCALE GENOMIC DNA]</scope>
    <source>
        <strain evidence="2">cv. 10/8</strain>
        <tissue evidence="1">Leaf</tissue>
    </source>
</reference>
<protein>
    <recommendedName>
        <fullName evidence="3">Replication factor A protein</fullName>
    </recommendedName>
</protein>
<evidence type="ECO:0000313" key="1">
    <source>
        <dbReference type="EMBL" id="MCH80599.1"/>
    </source>
</evidence>
<evidence type="ECO:0000313" key="2">
    <source>
        <dbReference type="Proteomes" id="UP000265520"/>
    </source>
</evidence>